<dbReference type="SMART" id="SM00028">
    <property type="entry name" value="TPR"/>
    <property type="match status" value="9"/>
</dbReference>
<dbReference type="GO" id="GO:0051879">
    <property type="term" value="F:Hsp90 protein binding"/>
    <property type="evidence" value="ECO:0007669"/>
    <property type="project" value="EnsemblFungi"/>
</dbReference>
<comment type="subcellular location">
    <subcellularLocation>
        <location evidence="1">Cytoplasm</location>
    </subcellularLocation>
</comment>
<evidence type="ECO:0000256" key="6">
    <source>
        <dbReference type="SAM" id="MobiDB-lite"/>
    </source>
</evidence>
<dbReference type="GO" id="GO:0003729">
    <property type="term" value="F:mRNA binding"/>
    <property type="evidence" value="ECO:0007669"/>
    <property type="project" value="EnsemblFungi"/>
</dbReference>
<dbReference type="GeneID" id="30965121"/>
<feature type="compositionally biased region" description="Pro residues" evidence="6">
    <location>
        <begin position="251"/>
        <end position="261"/>
    </location>
</feature>
<dbReference type="Gene3D" id="1.10.260.100">
    <property type="match status" value="2"/>
</dbReference>
<evidence type="ECO:0000256" key="5">
    <source>
        <dbReference type="PROSITE-ProRule" id="PRU00339"/>
    </source>
</evidence>
<dbReference type="RefSeq" id="XP_020050413.1">
    <property type="nucleotide sequence ID" value="XM_020191485.1"/>
</dbReference>
<dbReference type="PROSITE" id="PS50005">
    <property type="entry name" value="TPR"/>
    <property type="match status" value="5"/>
</dbReference>
<name>A0A1D2VR72_9ASCO</name>
<feature type="repeat" description="TPR" evidence="5">
    <location>
        <begin position="4"/>
        <end position="37"/>
    </location>
</feature>
<reference evidence="9" key="1">
    <citation type="submission" date="2016-05" db="EMBL/GenBank/DDBJ databases">
        <title>Comparative genomics of biotechnologically important yeasts.</title>
        <authorList>
            <consortium name="DOE Joint Genome Institute"/>
            <person name="Riley R."/>
            <person name="Haridas S."/>
            <person name="Wolfe K.H."/>
            <person name="Lopes M.R."/>
            <person name="Hittinger C.T."/>
            <person name="Goker M."/>
            <person name="Salamov A."/>
            <person name="Wisecaver J."/>
            <person name="Long T.M."/>
            <person name="Aerts A.L."/>
            <person name="Barry K."/>
            <person name="Choi C."/>
            <person name="Clum A."/>
            <person name="Coughlan A.Y."/>
            <person name="Deshpande S."/>
            <person name="Douglass A.P."/>
            <person name="Hanson S.J."/>
            <person name="Klenk H.-P."/>
            <person name="Labutti K."/>
            <person name="Lapidus A."/>
            <person name="Lindquist E."/>
            <person name="Lipzen A."/>
            <person name="Meier-Kolthoff J.P."/>
            <person name="Ohm R.A."/>
            <person name="Otillar R.P."/>
            <person name="Pangilinan J."/>
            <person name="Peng Y."/>
            <person name="Rokas A."/>
            <person name="Rosa C.A."/>
            <person name="Scheuner C."/>
            <person name="Sibirny A.A."/>
            <person name="Slot J.C."/>
            <person name="Stielow J.B."/>
            <person name="Sun H."/>
            <person name="Kurtzman C.P."/>
            <person name="Blackwell M."/>
            <person name="Grigoriev I.V."/>
            <person name="Jeffries T.W."/>
        </authorList>
    </citation>
    <scope>NUCLEOTIDE SEQUENCE [LARGE SCALE GENOMIC DNA]</scope>
    <source>
        <strain evidence="9">DSM 1968</strain>
    </source>
</reference>
<dbReference type="InterPro" id="IPR041243">
    <property type="entry name" value="STI1/HOP_DP"/>
</dbReference>
<keyword evidence="2" id="KW-0963">Cytoplasm</keyword>
<dbReference type="OrthoDB" id="2423701at2759"/>
<keyword evidence="3" id="KW-0677">Repeat</keyword>
<feature type="compositionally biased region" description="Basic and acidic residues" evidence="6">
    <location>
        <begin position="239"/>
        <end position="249"/>
    </location>
</feature>
<sequence>MSSADELKALGNKAFSAKKFDEAIDYFTQAIAASSTPNHVLFSNRSACFTSLHKYDKALEDAEKCVEINKTWAKGYNRIAAAHFGLDNLDEAENAFKSALNLDPNNAMAKQGLKQIETRLTEKNSAPDLGFADKFNDPNLIENLKKNPKTKELMKDPAILEKILKFKQNPQEMATQLLSDPKLMTIFGAILGINLDMPDLSNLSPEANPSAPPPEPATKGPEAIPKEDQDPEISIPDDIEMKNPEEKSKSVPPPVSEPQPEPEPEKIIEEPQEDLAAKADAEKQLGNTLYKQRKFDEAITHYDAAWELKNDITYLNNRAAAEFEKKEYETCIKTCEYAVEQGRELRADYKIVAKSFARIGNAYVKLNDLEKARYFFDKSLTEHRTPLVLNKLRSVEKQIKIQEAEAYVNPEKAEEARLLGKDYFTKSDWPKAVEAYTEMIKRAPDDARGYSNRAAALAKLMSFPEAVKDCNLAIQKDPNFVRAYIRKANAQLAMKEYTGCLDTLEVAKEKDSQINAGKSSYEIDQLFQKAMSQRFAAVEGETPEQTMERVSRDPEVTTILQDPVMQSILSQARDNPAALQDHMKNPQIYKKIMTLISAGVIRTR</sequence>
<dbReference type="GO" id="GO:0008104">
    <property type="term" value="P:intracellular protein localization"/>
    <property type="evidence" value="ECO:0007669"/>
    <property type="project" value="EnsemblFungi"/>
</dbReference>
<dbReference type="InterPro" id="IPR006636">
    <property type="entry name" value="STI1_HS-bd"/>
</dbReference>
<keyword evidence="9" id="KW-1185">Reference proteome</keyword>
<feature type="region of interest" description="Disordered" evidence="6">
    <location>
        <begin position="201"/>
        <end position="264"/>
    </location>
</feature>
<protein>
    <submittedName>
        <fullName evidence="8">TPR-like protein</fullName>
    </submittedName>
</protein>
<dbReference type="InterPro" id="IPR011990">
    <property type="entry name" value="TPR-like_helical_dom_sf"/>
</dbReference>
<dbReference type="Pfam" id="PF17830">
    <property type="entry name" value="STI1-HOP_DP"/>
    <property type="match status" value="2"/>
</dbReference>
<dbReference type="GO" id="GO:0006626">
    <property type="term" value="P:protein targeting to mitochondrion"/>
    <property type="evidence" value="ECO:0007669"/>
    <property type="project" value="EnsemblFungi"/>
</dbReference>
<evidence type="ECO:0000256" key="2">
    <source>
        <dbReference type="ARBA" id="ARBA00022490"/>
    </source>
</evidence>
<organism evidence="8 9">
    <name type="scientific">Ascoidea rubescens DSM 1968</name>
    <dbReference type="NCBI Taxonomy" id="1344418"/>
    <lineage>
        <taxon>Eukaryota</taxon>
        <taxon>Fungi</taxon>
        <taxon>Dikarya</taxon>
        <taxon>Ascomycota</taxon>
        <taxon>Saccharomycotina</taxon>
        <taxon>Saccharomycetes</taxon>
        <taxon>Ascoideaceae</taxon>
        <taxon>Ascoidea</taxon>
    </lineage>
</organism>
<evidence type="ECO:0000256" key="3">
    <source>
        <dbReference type="ARBA" id="ARBA00022737"/>
    </source>
</evidence>
<dbReference type="FunFam" id="1.25.40.10:FF:000027">
    <property type="entry name" value="stress-induced-phosphoprotein 1 isoform X1"/>
    <property type="match status" value="1"/>
</dbReference>
<gene>
    <name evidence="8" type="ORF">ASCRUDRAFT_68130</name>
</gene>
<evidence type="ECO:0000313" key="8">
    <source>
        <dbReference type="EMBL" id="ODV64106.1"/>
    </source>
</evidence>
<dbReference type="FunFam" id="1.25.40.10:FF:000020">
    <property type="entry name" value="Stress-induced phosphoprotein 1"/>
    <property type="match status" value="1"/>
</dbReference>
<dbReference type="AlphaFoldDB" id="A0A1D2VR72"/>
<keyword evidence="4 5" id="KW-0802">TPR repeat</keyword>
<feature type="repeat" description="TPR" evidence="5">
    <location>
        <begin position="353"/>
        <end position="386"/>
    </location>
</feature>
<feature type="repeat" description="TPR" evidence="5">
    <location>
        <begin position="73"/>
        <end position="106"/>
    </location>
</feature>
<dbReference type="GO" id="GO:0006457">
    <property type="term" value="P:protein folding"/>
    <property type="evidence" value="ECO:0007669"/>
    <property type="project" value="EnsemblFungi"/>
</dbReference>
<proteinExistence type="predicted"/>
<evidence type="ECO:0000313" key="9">
    <source>
        <dbReference type="Proteomes" id="UP000095038"/>
    </source>
</evidence>
<dbReference type="Proteomes" id="UP000095038">
    <property type="component" value="Unassembled WGS sequence"/>
</dbReference>
<feature type="compositionally biased region" description="Acidic residues" evidence="6">
    <location>
        <begin position="229"/>
        <end position="238"/>
    </location>
</feature>
<dbReference type="InParanoid" id="A0A1D2VR72"/>
<feature type="domain" description="STI1" evidence="7">
    <location>
        <begin position="137"/>
        <end position="176"/>
    </location>
</feature>
<dbReference type="GO" id="GO:0030544">
    <property type="term" value="F:Hsp70 protein binding"/>
    <property type="evidence" value="ECO:0007669"/>
    <property type="project" value="EnsemblFungi"/>
</dbReference>
<accession>A0A1D2VR72</accession>
<dbReference type="Pfam" id="PF07719">
    <property type="entry name" value="TPR_2"/>
    <property type="match status" value="1"/>
</dbReference>
<dbReference type="Pfam" id="PF13432">
    <property type="entry name" value="TPR_16"/>
    <property type="match status" value="1"/>
</dbReference>
<dbReference type="STRING" id="1344418.A0A1D2VR72"/>
<evidence type="ECO:0000256" key="4">
    <source>
        <dbReference type="ARBA" id="ARBA00022803"/>
    </source>
</evidence>
<dbReference type="SUPFAM" id="SSF48452">
    <property type="entry name" value="TPR-like"/>
    <property type="match status" value="3"/>
</dbReference>
<dbReference type="PANTHER" id="PTHR22904:SF523">
    <property type="entry name" value="STRESS-INDUCED-PHOSPHOPROTEIN 1"/>
    <property type="match status" value="1"/>
</dbReference>
<dbReference type="GO" id="GO:0005737">
    <property type="term" value="C:cytoplasm"/>
    <property type="evidence" value="ECO:0007669"/>
    <property type="project" value="UniProtKB-SubCell"/>
</dbReference>
<dbReference type="Pfam" id="PF13181">
    <property type="entry name" value="TPR_8"/>
    <property type="match status" value="1"/>
</dbReference>
<dbReference type="InterPro" id="IPR013105">
    <property type="entry name" value="TPR_2"/>
</dbReference>
<feature type="domain" description="STI1" evidence="7">
    <location>
        <begin position="553"/>
        <end position="592"/>
    </location>
</feature>
<dbReference type="FunCoup" id="A0A1D2VR72">
    <property type="interactions" value="1023"/>
</dbReference>
<dbReference type="FunFam" id="1.10.260.100:FF:000002">
    <property type="entry name" value="Stress-induced-phosphoprotein 1 (Hsp70/Hsp90-organizing)"/>
    <property type="match status" value="1"/>
</dbReference>
<evidence type="ECO:0000256" key="1">
    <source>
        <dbReference type="ARBA" id="ARBA00004496"/>
    </source>
</evidence>
<dbReference type="PROSITE" id="PS50293">
    <property type="entry name" value="TPR_REGION"/>
    <property type="match status" value="1"/>
</dbReference>
<dbReference type="Gene3D" id="1.25.40.10">
    <property type="entry name" value="Tetratricopeptide repeat domain"/>
    <property type="match status" value="3"/>
</dbReference>
<dbReference type="InterPro" id="IPR019734">
    <property type="entry name" value="TPR_rpt"/>
</dbReference>
<dbReference type="GO" id="GO:0042030">
    <property type="term" value="F:ATPase inhibitor activity"/>
    <property type="evidence" value="ECO:0007669"/>
    <property type="project" value="EnsemblFungi"/>
</dbReference>
<dbReference type="PANTHER" id="PTHR22904">
    <property type="entry name" value="TPR REPEAT CONTAINING PROTEIN"/>
    <property type="match status" value="1"/>
</dbReference>
<feature type="repeat" description="TPR" evidence="5">
    <location>
        <begin position="279"/>
        <end position="312"/>
    </location>
</feature>
<dbReference type="EMBL" id="KV454475">
    <property type="protein sequence ID" value="ODV64106.1"/>
    <property type="molecule type" value="Genomic_DNA"/>
</dbReference>
<dbReference type="SMART" id="SM00727">
    <property type="entry name" value="STI1"/>
    <property type="match status" value="2"/>
</dbReference>
<feature type="repeat" description="TPR" evidence="5">
    <location>
        <begin position="413"/>
        <end position="446"/>
    </location>
</feature>
<evidence type="ECO:0000259" key="7">
    <source>
        <dbReference type="SMART" id="SM00727"/>
    </source>
</evidence>
<dbReference type="FunFam" id="1.25.40.10:FF:000010">
    <property type="entry name" value="Stress-induced phosphoprotein 1"/>
    <property type="match status" value="1"/>
</dbReference>